<keyword evidence="3" id="KW-0812">Transmembrane</keyword>
<evidence type="ECO:0008006" key="6">
    <source>
        <dbReference type="Google" id="ProtNLM"/>
    </source>
</evidence>
<dbReference type="EMBL" id="CACSIO010000001">
    <property type="protein sequence ID" value="CAA0084203.1"/>
    <property type="molecule type" value="Genomic_DNA"/>
</dbReference>
<feature type="coiled-coil region" evidence="1">
    <location>
        <begin position="56"/>
        <end position="87"/>
    </location>
</feature>
<keyword evidence="1" id="KW-0175">Coiled coil</keyword>
<organism evidence="4 5">
    <name type="scientific">BD1-7 clade bacterium</name>
    <dbReference type="NCBI Taxonomy" id="2029982"/>
    <lineage>
        <taxon>Bacteria</taxon>
        <taxon>Pseudomonadati</taxon>
        <taxon>Pseudomonadota</taxon>
        <taxon>Gammaproteobacteria</taxon>
        <taxon>Cellvibrionales</taxon>
        <taxon>Spongiibacteraceae</taxon>
        <taxon>BD1-7 clade</taxon>
    </lineage>
</organism>
<proteinExistence type="predicted"/>
<evidence type="ECO:0000313" key="4">
    <source>
        <dbReference type="EMBL" id="CAA0084203.1"/>
    </source>
</evidence>
<dbReference type="OrthoDB" id="9941496at2"/>
<gene>
    <name evidence="4" type="ORF">OPDIPICF_00640</name>
</gene>
<protein>
    <recommendedName>
        <fullName evidence="6">DUF2956 domain-containing protein</fullName>
    </recommendedName>
</protein>
<sequence>MANKKRAAKTDQTRETAQAITRRSGQVAEDKAQRRAVTQAIADGIKEYKLQQKAKQRDQDKKLKKAQADAERLRGEYEEKLKALNVQGDQAQAGSRLPWVLLAASWLVFAAAGVAAWFVGA</sequence>
<feature type="transmembrane region" description="Helical" evidence="3">
    <location>
        <begin position="99"/>
        <end position="119"/>
    </location>
</feature>
<name>A0A5S9N374_9GAMM</name>
<accession>A0A5S9N374</accession>
<keyword evidence="3" id="KW-0472">Membrane</keyword>
<reference evidence="4 5" key="1">
    <citation type="submission" date="2019-11" db="EMBL/GenBank/DDBJ databases">
        <authorList>
            <person name="Holert J."/>
        </authorList>
    </citation>
    <scope>NUCLEOTIDE SEQUENCE [LARGE SCALE GENOMIC DNA]</scope>
    <source>
        <strain evidence="4">SB11_3</strain>
    </source>
</reference>
<dbReference type="AlphaFoldDB" id="A0A5S9N374"/>
<keyword evidence="3" id="KW-1133">Transmembrane helix</keyword>
<feature type="compositionally biased region" description="Polar residues" evidence="2">
    <location>
        <begin position="15"/>
        <end position="24"/>
    </location>
</feature>
<evidence type="ECO:0000256" key="3">
    <source>
        <dbReference type="SAM" id="Phobius"/>
    </source>
</evidence>
<evidence type="ECO:0000256" key="1">
    <source>
        <dbReference type="SAM" id="Coils"/>
    </source>
</evidence>
<dbReference type="Proteomes" id="UP000441399">
    <property type="component" value="Unassembled WGS sequence"/>
</dbReference>
<keyword evidence="5" id="KW-1185">Reference proteome</keyword>
<dbReference type="InterPro" id="IPR021339">
    <property type="entry name" value="DUF2956"/>
</dbReference>
<feature type="region of interest" description="Disordered" evidence="2">
    <location>
        <begin position="1"/>
        <end position="33"/>
    </location>
</feature>
<dbReference type="Pfam" id="PF11169">
    <property type="entry name" value="DUF2956"/>
    <property type="match status" value="1"/>
</dbReference>
<evidence type="ECO:0000256" key="2">
    <source>
        <dbReference type="SAM" id="MobiDB-lite"/>
    </source>
</evidence>
<evidence type="ECO:0000313" key="5">
    <source>
        <dbReference type="Proteomes" id="UP000441399"/>
    </source>
</evidence>